<gene>
    <name evidence="2" type="ORF">UX31_C0025G0005</name>
</gene>
<feature type="transmembrane region" description="Helical" evidence="1">
    <location>
        <begin position="12"/>
        <end position="34"/>
    </location>
</feature>
<keyword evidence="1" id="KW-0812">Transmembrane</keyword>
<comment type="caution">
    <text evidence="2">The sequence shown here is derived from an EMBL/GenBank/DDBJ whole genome shotgun (WGS) entry which is preliminary data.</text>
</comment>
<evidence type="ECO:0000256" key="1">
    <source>
        <dbReference type="SAM" id="Phobius"/>
    </source>
</evidence>
<reference evidence="2 3" key="1">
    <citation type="journal article" date="2015" name="Nature">
        <title>rRNA introns, odd ribosomes, and small enigmatic genomes across a large radiation of phyla.</title>
        <authorList>
            <person name="Brown C.T."/>
            <person name="Hug L.A."/>
            <person name="Thomas B.C."/>
            <person name="Sharon I."/>
            <person name="Castelle C.J."/>
            <person name="Singh A."/>
            <person name="Wilkins M.J."/>
            <person name="Williams K.H."/>
            <person name="Banfield J.F."/>
        </authorList>
    </citation>
    <scope>NUCLEOTIDE SEQUENCE [LARGE SCALE GENOMIC DNA]</scope>
</reference>
<name>A0A0G1QSY8_9BACT</name>
<evidence type="ECO:0000313" key="3">
    <source>
        <dbReference type="Proteomes" id="UP000034107"/>
    </source>
</evidence>
<accession>A0A0G1QSY8</accession>
<dbReference type="EMBL" id="LCLS01000025">
    <property type="protein sequence ID" value="KKU20883.1"/>
    <property type="molecule type" value="Genomic_DNA"/>
</dbReference>
<dbReference type="Proteomes" id="UP000034107">
    <property type="component" value="Unassembled WGS sequence"/>
</dbReference>
<protein>
    <submittedName>
        <fullName evidence="2">Uncharacterized protein</fullName>
    </submittedName>
</protein>
<proteinExistence type="predicted"/>
<keyword evidence="1" id="KW-0472">Membrane</keyword>
<evidence type="ECO:0000313" key="2">
    <source>
        <dbReference type="EMBL" id="KKU20883.1"/>
    </source>
</evidence>
<organism evidence="2 3">
    <name type="scientific">Candidatus Nomurabacteria bacterium GW2011_GWA1_46_11</name>
    <dbReference type="NCBI Taxonomy" id="1618732"/>
    <lineage>
        <taxon>Bacteria</taxon>
        <taxon>Candidatus Nomuraibacteriota</taxon>
    </lineage>
</organism>
<keyword evidence="1" id="KW-1133">Transmembrane helix</keyword>
<sequence>MAFAFQEESNKSLFNIIVAILIVVAVGGGAYLLFFAKAPLIEMVAPPEVGSVTELSKVDFSASDLSGSAVFSSLKRNVSEAEAGPAGRVNPFSPF</sequence>
<dbReference type="AlphaFoldDB" id="A0A0G1QSY8"/>